<protein>
    <submittedName>
        <fullName evidence="1">Uncharacterized protein</fullName>
    </submittedName>
</protein>
<keyword evidence="2" id="KW-1185">Reference proteome</keyword>
<sequence>MTLCICHGIWAAGASILQCINHKEISLNDDACLCHFVMPCKRHHICNLHQVTGSNSTGALKQLKGGAQRCRQDRMAGDANASPFAARCQRSNASLQCINDPELMVKQSQVYHLQGAERNCFIRSIMINAGAV</sequence>
<gene>
    <name evidence="1" type="ORF">PYCCODRAFT_443139</name>
</gene>
<evidence type="ECO:0000313" key="1">
    <source>
        <dbReference type="EMBL" id="OSD02124.1"/>
    </source>
</evidence>
<name>A0A1Y2INA7_TRAC3</name>
<accession>A0A1Y2INA7</accession>
<organism evidence="1 2">
    <name type="scientific">Trametes coccinea (strain BRFM310)</name>
    <name type="common">Pycnoporus coccineus</name>
    <dbReference type="NCBI Taxonomy" id="1353009"/>
    <lineage>
        <taxon>Eukaryota</taxon>
        <taxon>Fungi</taxon>
        <taxon>Dikarya</taxon>
        <taxon>Basidiomycota</taxon>
        <taxon>Agaricomycotina</taxon>
        <taxon>Agaricomycetes</taxon>
        <taxon>Polyporales</taxon>
        <taxon>Polyporaceae</taxon>
        <taxon>Trametes</taxon>
    </lineage>
</organism>
<dbReference type="Proteomes" id="UP000193067">
    <property type="component" value="Unassembled WGS sequence"/>
</dbReference>
<reference evidence="1 2" key="1">
    <citation type="journal article" date="2015" name="Biotechnol. Biofuels">
        <title>Enhanced degradation of softwood versus hardwood by the white-rot fungus Pycnoporus coccineus.</title>
        <authorList>
            <person name="Couturier M."/>
            <person name="Navarro D."/>
            <person name="Chevret D."/>
            <person name="Henrissat B."/>
            <person name="Piumi F."/>
            <person name="Ruiz-Duenas F.J."/>
            <person name="Martinez A.T."/>
            <person name="Grigoriev I.V."/>
            <person name="Riley R."/>
            <person name="Lipzen A."/>
            <person name="Berrin J.G."/>
            <person name="Master E.R."/>
            <person name="Rosso M.N."/>
        </authorList>
    </citation>
    <scope>NUCLEOTIDE SEQUENCE [LARGE SCALE GENOMIC DNA]</scope>
    <source>
        <strain evidence="1 2">BRFM310</strain>
    </source>
</reference>
<dbReference type="AlphaFoldDB" id="A0A1Y2INA7"/>
<proteinExistence type="predicted"/>
<dbReference type="EMBL" id="KZ084107">
    <property type="protein sequence ID" value="OSD02124.1"/>
    <property type="molecule type" value="Genomic_DNA"/>
</dbReference>
<evidence type="ECO:0000313" key="2">
    <source>
        <dbReference type="Proteomes" id="UP000193067"/>
    </source>
</evidence>